<dbReference type="SMART" id="SM00235">
    <property type="entry name" value="ZnMc"/>
    <property type="match status" value="1"/>
</dbReference>
<dbReference type="Proteomes" id="UP001175000">
    <property type="component" value="Unassembled WGS sequence"/>
</dbReference>
<protein>
    <recommendedName>
        <fullName evidence="2">Peptidase metallopeptidase domain-containing protein</fullName>
    </recommendedName>
</protein>
<evidence type="ECO:0000259" key="2">
    <source>
        <dbReference type="SMART" id="SM00235"/>
    </source>
</evidence>
<feature type="compositionally biased region" description="Basic residues" evidence="1">
    <location>
        <begin position="233"/>
        <end position="244"/>
    </location>
</feature>
<evidence type="ECO:0000256" key="1">
    <source>
        <dbReference type="SAM" id="MobiDB-lite"/>
    </source>
</evidence>
<sequence>MSLNRLFRSLTSRSCSLKLCASSKYLWPPGHTIKTFVMDRHPHNAVPEELMAMLESGIKAWSQAGNISFAHVNTAEESDIRIKVTSDRRVSSKSLIGNLALDEAKDRPTMILSIPRNAPQQDAYFTILHELGHSLGFLHKHSSPNCTIQWDEGLVRCAYSHISDKDLEIEIFRREKAPDTDASPFDPESIMIYEFRAELTIGATEAIPQPICLSETDHEWMLRFYPYPEAHKHRKASTRRHKIPKAGGGQKRCLRPRSQEKRAF</sequence>
<dbReference type="InterPro" id="IPR006026">
    <property type="entry name" value="Peptidase_Metallo"/>
</dbReference>
<organism evidence="3 4">
    <name type="scientific">Immersiella caudata</name>
    <dbReference type="NCBI Taxonomy" id="314043"/>
    <lineage>
        <taxon>Eukaryota</taxon>
        <taxon>Fungi</taxon>
        <taxon>Dikarya</taxon>
        <taxon>Ascomycota</taxon>
        <taxon>Pezizomycotina</taxon>
        <taxon>Sordariomycetes</taxon>
        <taxon>Sordariomycetidae</taxon>
        <taxon>Sordariales</taxon>
        <taxon>Lasiosphaeriaceae</taxon>
        <taxon>Immersiella</taxon>
    </lineage>
</organism>
<comment type="caution">
    <text evidence="3">The sequence shown here is derived from an EMBL/GenBank/DDBJ whole genome shotgun (WGS) entry which is preliminary data.</text>
</comment>
<dbReference type="EMBL" id="JAULSU010000002">
    <property type="protein sequence ID" value="KAK0626026.1"/>
    <property type="molecule type" value="Genomic_DNA"/>
</dbReference>
<evidence type="ECO:0000313" key="4">
    <source>
        <dbReference type="Proteomes" id="UP001175000"/>
    </source>
</evidence>
<feature type="region of interest" description="Disordered" evidence="1">
    <location>
        <begin position="233"/>
        <end position="264"/>
    </location>
</feature>
<keyword evidence="4" id="KW-1185">Reference proteome</keyword>
<dbReference type="InterPro" id="IPR001506">
    <property type="entry name" value="Peptidase_M12A"/>
</dbReference>
<dbReference type="GO" id="GO:0006508">
    <property type="term" value="P:proteolysis"/>
    <property type="evidence" value="ECO:0007669"/>
    <property type="project" value="InterPro"/>
</dbReference>
<dbReference type="GO" id="GO:0004222">
    <property type="term" value="F:metalloendopeptidase activity"/>
    <property type="evidence" value="ECO:0007669"/>
    <property type="project" value="InterPro"/>
</dbReference>
<reference evidence="3" key="1">
    <citation type="submission" date="2023-06" db="EMBL/GenBank/DDBJ databases">
        <title>Genome-scale phylogeny and comparative genomics of the fungal order Sordariales.</title>
        <authorList>
            <consortium name="Lawrence Berkeley National Laboratory"/>
            <person name="Hensen N."/>
            <person name="Bonometti L."/>
            <person name="Westerberg I."/>
            <person name="Brannstrom I.O."/>
            <person name="Guillou S."/>
            <person name="Cros-Aarteil S."/>
            <person name="Calhoun S."/>
            <person name="Haridas S."/>
            <person name="Kuo A."/>
            <person name="Mondo S."/>
            <person name="Pangilinan J."/>
            <person name="Riley R."/>
            <person name="Labutti K."/>
            <person name="Andreopoulos B."/>
            <person name="Lipzen A."/>
            <person name="Chen C."/>
            <person name="Yanf M."/>
            <person name="Daum C."/>
            <person name="Ng V."/>
            <person name="Clum A."/>
            <person name="Steindorff A."/>
            <person name="Ohm R."/>
            <person name="Martin F."/>
            <person name="Silar P."/>
            <person name="Natvig D."/>
            <person name="Lalanne C."/>
            <person name="Gautier V."/>
            <person name="Ament-Velasquez S.L."/>
            <person name="Kruys A."/>
            <person name="Hutchinson M.I."/>
            <person name="Powell A.J."/>
            <person name="Barry K."/>
            <person name="Miller A.N."/>
            <person name="Grigoriev I.V."/>
            <person name="Debuchy R."/>
            <person name="Gladieux P."/>
            <person name="Thoren M.H."/>
            <person name="Johannesson H."/>
        </authorList>
    </citation>
    <scope>NUCLEOTIDE SEQUENCE</scope>
    <source>
        <strain evidence="3">CBS 606.72</strain>
    </source>
</reference>
<dbReference type="InterPro" id="IPR024079">
    <property type="entry name" value="MetalloPept_cat_dom_sf"/>
</dbReference>
<dbReference type="Gene3D" id="3.40.390.10">
    <property type="entry name" value="Collagenase (Catalytic Domain)"/>
    <property type="match status" value="1"/>
</dbReference>
<dbReference type="SUPFAM" id="SSF55486">
    <property type="entry name" value="Metalloproteases ('zincins'), catalytic domain"/>
    <property type="match status" value="1"/>
</dbReference>
<accession>A0AA39X2E8</accession>
<feature type="domain" description="Peptidase metallopeptidase" evidence="2">
    <location>
        <begin position="23"/>
        <end position="169"/>
    </location>
</feature>
<dbReference type="GO" id="GO:0008270">
    <property type="term" value="F:zinc ion binding"/>
    <property type="evidence" value="ECO:0007669"/>
    <property type="project" value="InterPro"/>
</dbReference>
<gene>
    <name evidence="3" type="ORF">B0T14DRAFT_91297</name>
</gene>
<name>A0AA39X2E8_9PEZI</name>
<proteinExistence type="predicted"/>
<evidence type="ECO:0000313" key="3">
    <source>
        <dbReference type="EMBL" id="KAK0626026.1"/>
    </source>
</evidence>
<dbReference type="AlphaFoldDB" id="A0AA39X2E8"/>
<dbReference type="Pfam" id="PF01400">
    <property type="entry name" value="Astacin"/>
    <property type="match status" value="1"/>
</dbReference>